<protein>
    <submittedName>
        <fullName evidence="1">Uncharacterized protein</fullName>
    </submittedName>
</protein>
<proteinExistence type="predicted"/>
<evidence type="ECO:0000313" key="2">
    <source>
        <dbReference type="Proteomes" id="UP000199242"/>
    </source>
</evidence>
<name>A0ABY0R0W0_9FLAO</name>
<accession>A0ABY0R0W0</accession>
<keyword evidence="2" id="KW-1185">Reference proteome</keyword>
<evidence type="ECO:0000313" key="1">
    <source>
        <dbReference type="EMBL" id="SDM23983.1"/>
    </source>
</evidence>
<comment type="caution">
    <text evidence="1">The sequence shown here is derived from an EMBL/GenBank/DDBJ whole genome shotgun (WGS) entry which is preliminary data.</text>
</comment>
<reference evidence="1 2" key="1">
    <citation type="submission" date="2016-10" db="EMBL/GenBank/DDBJ databases">
        <authorList>
            <person name="Varghese N."/>
            <person name="Submissions S."/>
        </authorList>
    </citation>
    <scope>NUCLEOTIDE SEQUENCE [LARGE SCALE GENOMIC DNA]</scope>
    <source>
        <strain evidence="1 2">CGMCC 1.10941</strain>
    </source>
</reference>
<gene>
    <name evidence="1" type="ORF">SAMN05216273_11826</name>
</gene>
<dbReference type="Proteomes" id="UP000199242">
    <property type="component" value="Unassembled WGS sequence"/>
</dbReference>
<organism evidence="1 2">
    <name type="scientific">Chryseobacterium taihuense</name>
    <dbReference type="NCBI Taxonomy" id="1141221"/>
    <lineage>
        <taxon>Bacteria</taxon>
        <taxon>Pseudomonadati</taxon>
        <taxon>Bacteroidota</taxon>
        <taxon>Flavobacteriia</taxon>
        <taxon>Flavobacteriales</taxon>
        <taxon>Weeksellaceae</taxon>
        <taxon>Chryseobacterium group</taxon>
        <taxon>Chryseobacterium</taxon>
    </lineage>
</organism>
<sequence length="60" mass="7255">MRVSNSYLIRKKEYYLILAIYFYGSHNCVRYNNKLKLMISNNKSLFLNGADFFYNIRKGF</sequence>
<dbReference type="EMBL" id="FNHD01000018">
    <property type="protein sequence ID" value="SDM23983.1"/>
    <property type="molecule type" value="Genomic_DNA"/>
</dbReference>